<dbReference type="InterPro" id="IPR043519">
    <property type="entry name" value="NT_sf"/>
</dbReference>
<dbReference type="HOGENOM" id="CLU_1804925_0_0_7"/>
<accession>S4XRG6</accession>
<evidence type="ECO:0000313" key="3">
    <source>
        <dbReference type="Proteomes" id="UP000014803"/>
    </source>
</evidence>
<protein>
    <recommendedName>
        <fullName evidence="4">Polymerase nucleotidyl transferase domain-containing protein</fullName>
    </recommendedName>
</protein>
<feature type="compositionally biased region" description="Pro residues" evidence="1">
    <location>
        <begin position="120"/>
        <end position="129"/>
    </location>
</feature>
<evidence type="ECO:0000313" key="2">
    <source>
        <dbReference type="EMBL" id="AGP33223.1"/>
    </source>
</evidence>
<sequence>MSSSTDVVSALDVALRVAAALESLGCEYFIGGSLASSLQGEPRATNDIDLVVAMMPRHVRAFAELLGPDFEVDQDMLRDSLTRRSCANVFHLPMVTKIDIFALGPTPDDEVEFSRRRPPAPRPGQPIPPSSRSRFFQTDGLRR</sequence>
<dbReference type="AlphaFoldDB" id="S4XRG6"/>
<organism evidence="2 3">
    <name type="scientific">Sorangium cellulosum So0157-2</name>
    <dbReference type="NCBI Taxonomy" id="1254432"/>
    <lineage>
        <taxon>Bacteria</taxon>
        <taxon>Pseudomonadati</taxon>
        <taxon>Myxococcota</taxon>
        <taxon>Polyangia</taxon>
        <taxon>Polyangiales</taxon>
        <taxon>Polyangiaceae</taxon>
        <taxon>Sorangium</taxon>
    </lineage>
</organism>
<gene>
    <name evidence="2" type="ORF">SCE1572_01115</name>
</gene>
<feature type="region of interest" description="Disordered" evidence="1">
    <location>
        <begin position="108"/>
        <end position="143"/>
    </location>
</feature>
<reference evidence="2 3" key="1">
    <citation type="journal article" date="2013" name="Sci. Rep.">
        <title>Extraordinary expansion of a Sorangium cellulosum genome from an alkaline milieu.</title>
        <authorList>
            <person name="Han K."/>
            <person name="Li Z.F."/>
            <person name="Peng R."/>
            <person name="Zhu L.P."/>
            <person name="Zhou T."/>
            <person name="Wang L.G."/>
            <person name="Li S.G."/>
            <person name="Zhang X.B."/>
            <person name="Hu W."/>
            <person name="Wu Z.H."/>
            <person name="Qin N."/>
            <person name="Li Y.Z."/>
        </authorList>
    </citation>
    <scope>NUCLEOTIDE SEQUENCE [LARGE SCALE GENOMIC DNA]</scope>
    <source>
        <strain evidence="2 3">So0157-2</strain>
    </source>
</reference>
<dbReference type="SUPFAM" id="SSF81301">
    <property type="entry name" value="Nucleotidyltransferase"/>
    <property type="match status" value="1"/>
</dbReference>
<dbReference type="KEGG" id="scu:SCE1572_01115"/>
<evidence type="ECO:0008006" key="4">
    <source>
        <dbReference type="Google" id="ProtNLM"/>
    </source>
</evidence>
<proteinExistence type="predicted"/>
<dbReference type="Gene3D" id="3.30.460.40">
    <property type="match status" value="1"/>
</dbReference>
<dbReference type="Proteomes" id="UP000014803">
    <property type="component" value="Chromosome"/>
</dbReference>
<dbReference type="PATRIC" id="fig|1254432.3.peg.235"/>
<dbReference type="STRING" id="1254432.SCE1572_01115"/>
<dbReference type="EMBL" id="CP003969">
    <property type="protein sequence ID" value="AGP33223.1"/>
    <property type="molecule type" value="Genomic_DNA"/>
</dbReference>
<evidence type="ECO:0000256" key="1">
    <source>
        <dbReference type="SAM" id="MobiDB-lite"/>
    </source>
</evidence>
<name>S4XRG6_SORCE</name>